<reference evidence="1 4" key="3">
    <citation type="submission" date="2019-06" db="EMBL/GenBank/DDBJ databases">
        <title>Whole genome shotgun sequence of Brevibacillus reuszeri NBRC 15719.</title>
        <authorList>
            <person name="Hosoyama A."/>
            <person name="Uohara A."/>
            <person name="Ohji S."/>
            <person name="Ichikawa N."/>
        </authorList>
    </citation>
    <scope>NUCLEOTIDE SEQUENCE [LARGE SCALE GENOMIC DNA]</scope>
    <source>
        <strain evidence="1 4">NBRC 15719</strain>
    </source>
</reference>
<reference evidence="2" key="2">
    <citation type="submission" date="2015-07" db="EMBL/GenBank/DDBJ databases">
        <title>MeaNS - Measles Nucleotide Surveillance Program.</title>
        <authorList>
            <person name="Tran T."/>
            <person name="Druce J."/>
        </authorList>
    </citation>
    <scope>NUCLEOTIDE SEQUENCE</scope>
    <source>
        <strain evidence="2">DSM 9887</strain>
    </source>
</reference>
<gene>
    <name evidence="2" type="ORF">ADS79_14000</name>
    <name evidence="1" type="ORF">BRE01_62390</name>
</gene>
<dbReference type="AlphaFoldDB" id="A0A0K9YXG0"/>
<dbReference type="RefSeq" id="WP_049738984.1">
    <property type="nucleotide sequence ID" value="NZ_BJON01000031.1"/>
</dbReference>
<evidence type="ECO:0000313" key="4">
    <source>
        <dbReference type="Proteomes" id="UP000319578"/>
    </source>
</evidence>
<dbReference type="STRING" id="54915.ADS79_14000"/>
<reference evidence="3" key="1">
    <citation type="submission" date="2015-07" db="EMBL/GenBank/DDBJ databases">
        <title>Genome sequencing project for genomic taxonomy and phylogenomics of Bacillus-like bacteria.</title>
        <authorList>
            <person name="Liu B."/>
            <person name="Wang J."/>
            <person name="Zhu Y."/>
            <person name="Liu G."/>
            <person name="Chen Q."/>
            <person name="Chen Z."/>
            <person name="Lan J."/>
            <person name="Che J."/>
            <person name="Ge C."/>
            <person name="Shi H."/>
            <person name="Pan Z."/>
            <person name="Liu X."/>
        </authorList>
    </citation>
    <scope>NUCLEOTIDE SEQUENCE [LARGE SCALE GENOMIC DNA]</scope>
    <source>
        <strain evidence="3">DSM 9887</strain>
    </source>
</reference>
<dbReference type="EMBL" id="BJON01000031">
    <property type="protein sequence ID" value="GED72537.1"/>
    <property type="molecule type" value="Genomic_DNA"/>
</dbReference>
<name>A0A0K9YXG0_9BACL</name>
<dbReference type="PATRIC" id="fig|54915.3.peg.1812"/>
<keyword evidence="4" id="KW-1185">Reference proteome</keyword>
<sequence>MSEYNTGDDTYHDGKFILLNNKYYTESDPQQLTPKELHTLIILKIFTSQFKGVNVTTYNLMGHLLPFTNVSEKKKNAAVAKELMQSLKVKGIIEYDDPKDSNEPITVTIEPVKYVEGDDRTSFQPVPEFILDRTNDPDEIYVLIAIHNVAKMCEKGEYAKPFFRNKKNWGALLGKGNTTAEKIVNSMCVKGILFYYENDVHYDQNRSKFEQGHGKYYLFPQEKEEARIRLRDEKRRLNRKVD</sequence>
<evidence type="ECO:0000313" key="1">
    <source>
        <dbReference type="EMBL" id="GED72537.1"/>
    </source>
</evidence>
<dbReference type="EMBL" id="LGIQ01000007">
    <property type="protein sequence ID" value="KNB72935.1"/>
    <property type="molecule type" value="Genomic_DNA"/>
</dbReference>
<comment type="caution">
    <text evidence="2">The sequence shown here is derived from an EMBL/GenBank/DDBJ whole genome shotgun (WGS) entry which is preliminary data.</text>
</comment>
<evidence type="ECO:0000313" key="2">
    <source>
        <dbReference type="EMBL" id="KNB72935.1"/>
    </source>
</evidence>
<dbReference type="Proteomes" id="UP000319578">
    <property type="component" value="Unassembled WGS sequence"/>
</dbReference>
<proteinExistence type="predicted"/>
<dbReference type="OrthoDB" id="9985530at2"/>
<accession>A0A0K9YXG0</accession>
<dbReference type="Proteomes" id="UP000036834">
    <property type="component" value="Unassembled WGS sequence"/>
</dbReference>
<evidence type="ECO:0000313" key="3">
    <source>
        <dbReference type="Proteomes" id="UP000036834"/>
    </source>
</evidence>
<protein>
    <submittedName>
        <fullName evidence="2">Uncharacterized protein</fullName>
    </submittedName>
</protein>
<organism evidence="2 3">
    <name type="scientific">Brevibacillus reuszeri</name>
    <dbReference type="NCBI Taxonomy" id="54915"/>
    <lineage>
        <taxon>Bacteria</taxon>
        <taxon>Bacillati</taxon>
        <taxon>Bacillota</taxon>
        <taxon>Bacilli</taxon>
        <taxon>Bacillales</taxon>
        <taxon>Paenibacillaceae</taxon>
        <taxon>Brevibacillus</taxon>
    </lineage>
</organism>